<feature type="compositionally biased region" description="Basic and acidic residues" evidence="1">
    <location>
        <begin position="1"/>
        <end position="10"/>
    </location>
</feature>
<feature type="transmembrane region" description="Helical" evidence="2">
    <location>
        <begin position="131"/>
        <end position="155"/>
    </location>
</feature>
<accession>A0A835JGJ9</accession>
<keyword evidence="2" id="KW-1133">Transmembrane helix</keyword>
<evidence type="ECO:0000256" key="2">
    <source>
        <dbReference type="SAM" id="Phobius"/>
    </source>
</evidence>
<dbReference type="PANTHER" id="PTHR36396:SF1">
    <property type="entry name" value="MALTASE-GLUCOAMYLASE, INTESTINAL PROTEIN"/>
    <property type="match status" value="1"/>
</dbReference>
<protein>
    <submittedName>
        <fullName evidence="3">Uncharacterized protein</fullName>
    </submittedName>
</protein>
<dbReference type="OrthoDB" id="1932454at2759"/>
<feature type="region of interest" description="Disordered" evidence="1">
    <location>
        <begin position="1"/>
        <end position="23"/>
    </location>
</feature>
<dbReference type="EMBL" id="JADGMS010000013">
    <property type="protein sequence ID" value="KAF9670290.1"/>
    <property type="molecule type" value="Genomic_DNA"/>
</dbReference>
<evidence type="ECO:0000256" key="1">
    <source>
        <dbReference type="SAM" id="MobiDB-lite"/>
    </source>
</evidence>
<reference evidence="3 4" key="1">
    <citation type="submission" date="2020-10" db="EMBL/GenBank/DDBJ databases">
        <title>Plant Genome Project.</title>
        <authorList>
            <person name="Zhang R.-G."/>
        </authorList>
    </citation>
    <scope>NUCLEOTIDE SEQUENCE [LARGE SCALE GENOMIC DNA]</scope>
    <source>
        <strain evidence="3">FAFU-HL-1</strain>
        <tissue evidence="3">Leaf</tissue>
    </source>
</reference>
<evidence type="ECO:0000313" key="3">
    <source>
        <dbReference type="EMBL" id="KAF9670290.1"/>
    </source>
</evidence>
<evidence type="ECO:0000313" key="4">
    <source>
        <dbReference type="Proteomes" id="UP000657918"/>
    </source>
</evidence>
<organism evidence="3 4">
    <name type="scientific">Salix dunnii</name>
    <dbReference type="NCBI Taxonomy" id="1413687"/>
    <lineage>
        <taxon>Eukaryota</taxon>
        <taxon>Viridiplantae</taxon>
        <taxon>Streptophyta</taxon>
        <taxon>Embryophyta</taxon>
        <taxon>Tracheophyta</taxon>
        <taxon>Spermatophyta</taxon>
        <taxon>Magnoliopsida</taxon>
        <taxon>eudicotyledons</taxon>
        <taxon>Gunneridae</taxon>
        <taxon>Pentapetalae</taxon>
        <taxon>rosids</taxon>
        <taxon>fabids</taxon>
        <taxon>Malpighiales</taxon>
        <taxon>Salicaceae</taxon>
        <taxon>Saliceae</taxon>
        <taxon>Salix</taxon>
    </lineage>
</organism>
<sequence length="169" mass="18581">MAKQEGEDPKVNSPRPPPPPPRLEVMCKSLGKTSRFAADTKAGFAVSLINRKLDNGSPFVLHIEAVKDREEPISFGPDAVLVDYGNGWKLQTVTVSDYGGVRQSEHFQQIPRQSSDGSRPAKTASKPDISFLYMAKILVAFVMLFVLGASFTLALENLPKLILFINSFM</sequence>
<comment type="caution">
    <text evidence="3">The sequence shown here is derived from an EMBL/GenBank/DDBJ whole genome shotgun (WGS) entry which is preliminary data.</text>
</comment>
<keyword evidence="4" id="KW-1185">Reference proteome</keyword>
<gene>
    <name evidence="3" type="ORF">SADUNF_Sadunf13G0053100</name>
</gene>
<proteinExistence type="predicted"/>
<dbReference type="PANTHER" id="PTHR36396">
    <property type="entry name" value="MALTASE-GLUCOAMYLASE, INTESTINAL PROTEIN"/>
    <property type="match status" value="1"/>
</dbReference>
<dbReference type="Proteomes" id="UP000657918">
    <property type="component" value="Unassembled WGS sequence"/>
</dbReference>
<keyword evidence="2" id="KW-0472">Membrane</keyword>
<keyword evidence="2" id="KW-0812">Transmembrane</keyword>
<dbReference type="AlphaFoldDB" id="A0A835JGJ9"/>
<name>A0A835JGJ9_9ROSI</name>